<evidence type="ECO:0000256" key="7">
    <source>
        <dbReference type="ARBA" id="ARBA00023180"/>
    </source>
</evidence>
<sequence length="617" mass="67476">MSKAPYDLLPTTASGPHHPRSRPVRLFVVPVVLAVFALVHLTRSQLLFPANNVQTPFELHPDRSHTGGKGSLWEDKQVPRIAIIGAGAGGSSAAYFLSHFAKLKELGLETLVTIYDENDYVGGRSTVIWPWQTDPYEAPGSVGDDPMMYEAPVELGASIFVEANKNLQKAMRVFNLTYDAYGGEDGEMAIWDGEQFVFTEAGGWGWGWWDKTKMLWRCVISLLPYSSFAPSSKRQESPRHFSQAPAHPDGLRMKKRYGRSPFTVRSLVQSTVKGFLSLYSPDFVSRGAFSSIANFSAAIDLESPAAHLASDYFREQGVNSLFTNELIAAATTVNYGSPIDQIHGVGALVSLAATGAVSIRGGNRQIFESFVGSSGARLRLGSSARVTELLKLDASSGKRAKWIVKTASGEQGGTYDAVIIAAPYHQTGVRIVNSATASLIPKQPYVNLHVTFVLTNTSMPQPSYFDLPAKSSMPNMIFGTFNTASKSKPTFNSLNYLKPLPASIGSRFGEGEVHVVKMFSSDTLDVETLNAIYGAGSVLKVIEKVWKAYPKLEPILSPADLAPVRPDEGLYYLNAFERLVSTMETETVSSFNIVSLLLNDFYDYTPPTSWAEWDDQA</sequence>
<organism evidence="10 11">
    <name type="scientific">Sporidiobolus salmonicolor</name>
    <name type="common">Yeast-like fungus</name>
    <name type="synonym">Sporobolomyces salmonicolor</name>
    <dbReference type="NCBI Taxonomy" id="5005"/>
    <lineage>
        <taxon>Eukaryota</taxon>
        <taxon>Fungi</taxon>
        <taxon>Dikarya</taxon>
        <taxon>Basidiomycota</taxon>
        <taxon>Pucciniomycotina</taxon>
        <taxon>Microbotryomycetes</taxon>
        <taxon>Sporidiobolales</taxon>
        <taxon>Sporidiobolaceae</taxon>
        <taxon>Sporobolomyces</taxon>
    </lineage>
</organism>
<keyword evidence="7" id="KW-0325">Glycoprotein</keyword>
<feature type="region of interest" description="Disordered" evidence="8">
    <location>
        <begin position="230"/>
        <end position="252"/>
    </location>
</feature>
<dbReference type="Pfam" id="PF13450">
    <property type="entry name" value="NAD_binding_8"/>
    <property type="match status" value="1"/>
</dbReference>
<dbReference type="PANTHER" id="PTHR15944:SF0">
    <property type="entry name" value="PRENYLCYSTEINE LYASE DOMAIN-CONTAINING PROTEIN"/>
    <property type="match status" value="1"/>
</dbReference>
<dbReference type="GO" id="GO:0001735">
    <property type="term" value="F:prenylcysteine oxidase activity"/>
    <property type="evidence" value="ECO:0007669"/>
    <property type="project" value="InterPro"/>
</dbReference>
<dbReference type="AlphaFoldDB" id="A0A0D6EI98"/>
<dbReference type="Proteomes" id="UP000243876">
    <property type="component" value="Unassembled WGS sequence"/>
</dbReference>
<evidence type="ECO:0000256" key="4">
    <source>
        <dbReference type="ARBA" id="ARBA00022729"/>
    </source>
</evidence>
<dbReference type="Gene3D" id="3.50.50.60">
    <property type="entry name" value="FAD/NAD(P)-binding domain"/>
    <property type="match status" value="1"/>
</dbReference>
<protein>
    <submittedName>
        <fullName evidence="10">SPOSA6832_00818-mRNA-1:cds</fullName>
    </submittedName>
</protein>
<dbReference type="OrthoDB" id="437369at2759"/>
<gene>
    <name evidence="10" type="primary">SPOSA6832_00818</name>
</gene>
<dbReference type="Pfam" id="PF07156">
    <property type="entry name" value="Prenylcys_lyase"/>
    <property type="match status" value="1"/>
</dbReference>
<dbReference type="InterPro" id="IPR036188">
    <property type="entry name" value="FAD/NAD-bd_sf"/>
</dbReference>
<evidence type="ECO:0000256" key="6">
    <source>
        <dbReference type="ARBA" id="ARBA00023002"/>
    </source>
</evidence>
<dbReference type="PANTHER" id="PTHR15944">
    <property type="entry name" value="FARNESYLCYSTEINE LYASE"/>
    <property type="match status" value="1"/>
</dbReference>
<keyword evidence="6" id="KW-0560">Oxidoreductase</keyword>
<keyword evidence="5" id="KW-0274">FAD</keyword>
<evidence type="ECO:0000256" key="3">
    <source>
        <dbReference type="ARBA" id="ARBA00022630"/>
    </source>
</evidence>
<evidence type="ECO:0000256" key="8">
    <source>
        <dbReference type="SAM" id="MobiDB-lite"/>
    </source>
</evidence>
<comment type="similarity">
    <text evidence="2">Belongs to the prenylcysteine oxidase family.</text>
</comment>
<dbReference type="InterPro" id="IPR010795">
    <property type="entry name" value="Prenylcys_lyase"/>
</dbReference>
<dbReference type="InterPro" id="IPR017046">
    <property type="entry name" value="Prenylcysteine_Oxase1"/>
</dbReference>
<evidence type="ECO:0000256" key="2">
    <source>
        <dbReference type="ARBA" id="ARBA00009967"/>
    </source>
</evidence>
<dbReference type="GO" id="GO:0030327">
    <property type="term" value="P:prenylated protein catabolic process"/>
    <property type="evidence" value="ECO:0007669"/>
    <property type="project" value="TreeGrafter"/>
</dbReference>
<keyword evidence="11" id="KW-1185">Reference proteome</keyword>
<comment type="cofactor">
    <cofactor evidence="1">
        <name>FAD</name>
        <dbReference type="ChEBI" id="CHEBI:57692"/>
    </cofactor>
</comment>
<name>A0A0D6EI98_SPOSA</name>
<evidence type="ECO:0000256" key="5">
    <source>
        <dbReference type="ARBA" id="ARBA00022827"/>
    </source>
</evidence>
<feature type="domain" description="Prenylcysteine lyase" evidence="9">
    <location>
        <begin position="251"/>
        <end position="603"/>
    </location>
</feature>
<evidence type="ECO:0000259" key="9">
    <source>
        <dbReference type="Pfam" id="PF07156"/>
    </source>
</evidence>
<keyword evidence="3" id="KW-0285">Flavoprotein</keyword>
<keyword evidence="4" id="KW-0732">Signal</keyword>
<reference evidence="11" key="1">
    <citation type="submission" date="2015-02" db="EMBL/GenBank/DDBJ databases">
        <authorList>
            <person name="Gon?alves P."/>
        </authorList>
    </citation>
    <scope>NUCLEOTIDE SEQUENCE [LARGE SCALE GENOMIC DNA]</scope>
</reference>
<evidence type="ECO:0000313" key="11">
    <source>
        <dbReference type="Proteomes" id="UP000243876"/>
    </source>
</evidence>
<accession>A0A0D6EI98</accession>
<dbReference type="EMBL" id="CENE01000002">
    <property type="protein sequence ID" value="CEQ39300.1"/>
    <property type="molecule type" value="Genomic_DNA"/>
</dbReference>
<evidence type="ECO:0000256" key="1">
    <source>
        <dbReference type="ARBA" id="ARBA00001974"/>
    </source>
</evidence>
<evidence type="ECO:0000313" key="10">
    <source>
        <dbReference type="EMBL" id="CEQ39300.1"/>
    </source>
</evidence>
<proteinExistence type="inferred from homology"/>
<dbReference type="SUPFAM" id="SSF51905">
    <property type="entry name" value="FAD/NAD(P)-binding domain"/>
    <property type="match status" value="1"/>
</dbReference>
<dbReference type="GO" id="GO:0030328">
    <property type="term" value="P:prenylcysteine catabolic process"/>
    <property type="evidence" value="ECO:0007669"/>
    <property type="project" value="InterPro"/>
</dbReference>